<proteinExistence type="predicted"/>
<dbReference type="Gene3D" id="3.40.50.1820">
    <property type="entry name" value="alpha/beta hydrolase"/>
    <property type="match status" value="1"/>
</dbReference>
<dbReference type="Pfam" id="PF12697">
    <property type="entry name" value="Abhydrolase_6"/>
    <property type="match status" value="1"/>
</dbReference>
<keyword evidence="3" id="KW-1185">Reference proteome</keyword>
<evidence type="ECO:0000313" key="2">
    <source>
        <dbReference type="EMBL" id="MBP0461954.1"/>
    </source>
</evidence>
<gene>
    <name evidence="2" type="ORF">JFN87_31540</name>
</gene>
<dbReference type="GO" id="GO:0016787">
    <property type="term" value="F:hydrolase activity"/>
    <property type="evidence" value="ECO:0007669"/>
    <property type="project" value="UniProtKB-KW"/>
</dbReference>
<evidence type="ECO:0000259" key="1">
    <source>
        <dbReference type="Pfam" id="PF12697"/>
    </source>
</evidence>
<keyword evidence="2" id="KW-0378">Hydrolase</keyword>
<evidence type="ECO:0000313" key="3">
    <source>
        <dbReference type="Proteomes" id="UP000670475"/>
    </source>
</evidence>
<dbReference type="RefSeq" id="WP_209345683.1">
    <property type="nucleotide sequence ID" value="NZ_JAGIQL010000258.1"/>
</dbReference>
<name>A0A940MF75_9ACTN</name>
<protein>
    <submittedName>
        <fullName evidence="2">Alpha/beta fold hydrolase</fullName>
    </submittedName>
</protein>
<reference evidence="2" key="1">
    <citation type="submission" date="2021-03" db="EMBL/GenBank/DDBJ databases">
        <title>Whole genome sequence of Streptomyces bomunensis MMS17-BM035.</title>
        <authorList>
            <person name="Lee J.H."/>
        </authorList>
    </citation>
    <scope>NUCLEOTIDE SEQUENCE</scope>
    <source>
        <strain evidence="2">MMS17-BM035</strain>
    </source>
</reference>
<organism evidence="2 3">
    <name type="scientific">Streptomyces montanisoli</name>
    <dbReference type="NCBI Taxonomy" id="2798581"/>
    <lineage>
        <taxon>Bacteria</taxon>
        <taxon>Bacillati</taxon>
        <taxon>Actinomycetota</taxon>
        <taxon>Actinomycetes</taxon>
        <taxon>Kitasatosporales</taxon>
        <taxon>Streptomycetaceae</taxon>
        <taxon>Streptomyces</taxon>
    </lineage>
</organism>
<dbReference type="Proteomes" id="UP000670475">
    <property type="component" value="Unassembled WGS sequence"/>
</dbReference>
<dbReference type="EMBL" id="JAGIQL010000258">
    <property type="protein sequence ID" value="MBP0461954.1"/>
    <property type="molecule type" value="Genomic_DNA"/>
</dbReference>
<dbReference type="InterPro" id="IPR029058">
    <property type="entry name" value="AB_hydrolase_fold"/>
</dbReference>
<dbReference type="SUPFAM" id="SSF53474">
    <property type="entry name" value="alpha/beta-Hydrolases"/>
    <property type="match status" value="1"/>
</dbReference>
<accession>A0A940MF75</accession>
<dbReference type="AlphaFoldDB" id="A0A940MF75"/>
<dbReference type="InterPro" id="IPR000073">
    <property type="entry name" value="AB_hydrolase_1"/>
</dbReference>
<comment type="caution">
    <text evidence="2">The sequence shown here is derived from an EMBL/GenBank/DDBJ whole genome shotgun (WGS) entry which is preliminary data.</text>
</comment>
<feature type="domain" description="AB hydrolase-1" evidence="1">
    <location>
        <begin position="31"/>
        <end position="221"/>
    </location>
</feature>
<sequence>MSQAPHGTTTGHGGHRALAVVRAPARAAAAVLVLHGGRSDDRSPARPWQLAALRMRPFLGALARELPADEVLLGRVRYRYRGWNAPAADPLTDTLAALDEVVRRAGDVPIVLVGHSMGGRAALRAAGHPAVTGVVALAPWWPEGEPVRQLDGRRVVLLHGDRDRVTSSAASLALGGRAREAGARTAALLLNDEGHAMLGRARVWHDTAARSAAGLLAYGPLPEPVEAAFAAPSALPL</sequence>